<dbReference type="PANTHER" id="PTHR38689:SF1">
    <property type="entry name" value="SUCCINATE DEHYDROGENASE HYDROPHOBIC MEMBRANE ANCHOR SUBUNIT"/>
    <property type="match status" value="1"/>
</dbReference>
<keyword evidence="6" id="KW-1003">Cell membrane</keyword>
<dbReference type="GO" id="GO:0005886">
    <property type="term" value="C:plasma membrane"/>
    <property type="evidence" value="ECO:0007669"/>
    <property type="project" value="UniProtKB-SubCell"/>
</dbReference>
<evidence type="ECO:0000256" key="11">
    <source>
        <dbReference type="ARBA" id="ARBA00022723"/>
    </source>
</evidence>
<evidence type="ECO:0000313" key="19">
    <source>
        <dbReference type="EMBL" id="QAA95357.1"/>
    </source>
</evidence>
<protein>
    <recommendedName>
        <fullName evidence="4">Succinate dehydrogenase hydrophobic membrane anchor subunit</fullName>
    </recommendedName>
</protein>
<feature type="transmembrane region" description="Helical" evidence="18">
    <location>
        <begin position="89"/>
        <end position="109"/>
    </location>
</feature>
<keyword evidence="20" id="KW-1185">Reference proteome</keyword>
<dbReference type="GO" id="GO:0009055">
    <property type="term" value="F:electron transfer activity"/>
    <property type="evidence" value="ECO:0007669"/>
    <property type="project" value="TreeGrafter"/>
</dbReference>
<keyword evidence="10 18" id="KW-0812">Transmembrane</keyword>
<evidence type="ECO:0000256" key="10">
    <source>
        <dbReference type="ARBA" id="ARBA00022692"/>
    </source>
</evidence>
<comment type="cofactor">
    <cofactor evidence="17">
        <name>heme</name>
        <dbReference type="ChEBI" id="CHEBI:30413"/>
    </cofactor>
    <text evidence="17">The heme is bound between the two transmembrane subunits.</text>
</comment>
<keyword evidence="15 18" id="KW-0472">Membrane</keyword>
<keyword evidence="11 17" id="KW-0479">Metal-binding</keyword>
<evidence type="ECO:0000256" key="16">
    <source>
        <dbReference type="PIRSR" id="PIRSR000169-1"/>
    </source>
</evidence>
<dbReference type="GO" id="GO:0006099">
    <property type="term" value="P:tricarboxylic acid cycle"/>
    <property type="evidence" value="ECO:0007669"/>
    <property type="project" value="UniProtKB-UniPathway"/>
</dbReference>
<dbReference type="InterPro" id="IPR000701">
    <property type="entry name" value="SuccDH_FuR_B_TM-su"/>
</dbReference>
<feature type="binding site" description="axial binding residue" evidence="17">
    <location>
        <position position="67"/>
    </location>
    <ligand>
        <name>heme</name>
        <dbReference type="ChEBI" id="CHEBI:30413"/>
        <note>ligand shared with second transmembrane subunit</note>
    </ligand>
    <ligandPart>
        <name>Fe</name>
        <dbReference type="ChEBI" id="CHEBI:18248"/>
    </ligandPart>
</feature>
<dbReference type="PIRSF" id="PIRSF000169">
    <property type="entry name" value="SDH_D"/>
    <property type="match status" value="1"/>
</dbReference>
<dbReference type="PANTHER" id="PTHR38689">
    <property type="entry name" value="SUCCINATE DEHYDROGENASE HYDROPHOBIC MEMBRANE ANCHOR SUBUNIT"/>
    <property type="match status" value="1"/>
</dbReference>
<dbReference type="RefSeq" id="WP_128356349.1">
    <property type="nucleotide sequence ID" value="NZ_CP022987.1"/>
</dbReference>
<keyword evidence="12" id="KW-0249">Electron transport</keyword>
<evidence type="ECO:0000313" key="20">
    <source>
        <dbReference type="Proteomes" id="UP000283474"/>
    </source>
</evidence>
<dbReference type="NCBIfam" id="TIGR02968">
    <property type="entry name" value="succ_dehyd_anc"/>
    <property type="match status" value="1"/>
</dbReference>
<gene>
    <name evidence="19" type="primary">sdhD</name>
    <name evidence="19" type="ORF">CKA81_16915</name>
</gene>
<feature type="transmembrane region" description="Helical" evidence="18">
    <location>
        <begin position="12"/>
        <end position="35"/>
    </location>
</feature>
<reference evidence="19 20" key="1">
    <citation type="submission" date="2017-08" db="EMBL/GenBank/DDBJ databases">
        <authorList>
            <person name="Park S.-J."/>
            <person name="Kim H."/>
        </authorList>
    </citation>
    <scope>NUCLEOTIDE SEQUENCE [LARGE SCALE GENOMIC DNA]</scope>
    <source>
        <strain evidence="20">ye3</strain>
    </source>
</reference>
<dbReference type="OrthoDB" id="5612767at2"/>
<dbReference type="KEGG" id="pus:CKA81_16915"/>
<dbReference type="GO" id="GO:0046872">
    <property type="term" value="F:metal ion binding"/>
    <property type="evidence" value="ECO:0007669"/>
    <property type="project" value="UniProtKB-KW"/>
</dbReference>
<dbReference type="AlphaFoldDB" id="A0A410GGC8"/>
<evidence type="ECO:0000256" key="15">
    <source>
        <dbReference type="ARBA" id="ARBA00023136"/>
    </source>
</evidence>
<evidence type="ECO:0000256" key="13">
    <source>
        <dbReference type="ARBA" id="ARBA00022989"/>
    </source>
</evidence>
<dbReference type="InterPro" id="IPR014312">
    <property type="entry name" value="Succ_DH_anchor"/>
</dbReference>
<dbReference type="Proteomes" id="UP000283474">
    <property type="component" value="Chromosome"/>
</dbReference>
<feature type="binding site" evidence="16">
    <location>
        <position position="79"/>
    </location>
    <ligand>
        <name>a ubiquinone</name>
        <dbReference type="ChEBI" id="CHEBI:16389"/>
    </ligand>
</feature>
<name>A0A410GGC8_9BURK</name>
<evidence type="ECO:0000256" key="14">
    <source>
        <dbReference type="ARBA" id="ARBA00023004"/>
    </source>
</evidence>
<evidence type="ECO:0000256" key="12">
    <source>
        <dbReference type="ARBA" id="ARBA00022982"/>
    </source>
</evidence>
<keyword evidence="5" id="KW-0813">Transport</keyword>
<sequence length="113" mass="12633">MRKTPLSGLGAWTIQRLTAVYLLIFFLFLLGYFVFWPPGSYEIWRDWISSTPLVIATSLFFIALLVHAWVGLRDVVLDYVKPLPLRLGVLAVLAFGLIGLAVWAIKVLLTAAA</sequence>
<dbReference type="InterPro" id="IPR034804">
    <property type="entry name" value="SQR/QFR_C/D"/>
</dbReference>
<keyword evidence="9 17" id="KW-0349">Heme</keyword>
<dbReference type="Gene3D" id="1.20.1300.10">
    <property type="entry name" value="Fumarate reductase/succinate dehydrogenase, transmembrane subunit"/>
    <property type="match status" value="1"/>
</dbReference>
<dbReference type="GO" id="GO:0017004">
    <property type="term" value="P:cytochrome complex assembly"/>
    <property type="evidence" value="ECO:0007669"/>
    <property type="project" value="TreeGrafter"/>
</dbReference>
<dbReference type="SUPFAM" id="SSF81343">
    <property type="entry name" value="Fumarate reductase respiratory complex transmembrane subunits"/>
    <property type="match status" value="1"/>
</dbReference>
<dbReference type="EMBL" id="CP022987">
    <property type="protein sequence ID" value="QAA95357.1"/>
    <property type="molecule type" value="Genomic_DNA"/>
</dbReference>
<keyword evidence="8" id="KW-0816">Tricarboxylic acid cycle</keyword>
<evidence type="ECO:0000256" key="6">
    <source>
        <dbReference type="ARBA" id="ARBA00022475"/>
    </source>
</evidence>
<proteinExistence type="predicted"/>
<keyword evidence="7" id="KW-0997">Cell inner membrane</keyword>
<evidence type="ECO:0000256" key="3">
    <source>
        <dbReference type="ARBA" id="ARBA00005163"/>
    </source>
</evidence>
<keyword evidence="14 17" id="KW-0408">Iron</keyword>
<evidence type="ECO:0000256" key="17">
    <source>
        <dbReference type="PIRSR" id="PIRSR000169-2"/>
    </source>
</evidence>
<evidence type="ECO:0000256" key="5">
    <source>
        <dbReference type="ARBA" id="ARBA00022448"/>
    </source>
</evidence>
<dbReference type="UniPathway" id="UPA00223"/>
<dbReference type="Pfam" id="PF01127">
    <property type="entry name" value="Sdh_cyt"/>
    <property type="match status" value="1"/>
</dbReference>
<evidence type="ECO:0000256" key="2">
    <source>
        <dbReference type="ARBA" id="ARBA00004429"/>
    </source>
</evidence>
<accession>A0A410GGC8</accession>
<comment type="subcellular location">
    <subcellularLocation>
        <location evidence="2">Cell inner membrane</location>
        <topology evidence="2">Multi-pass membrane protein</topology>
    </subcellularLocation>
</comment>
<evidence type="ECO:0000256" key="9">
    <source>
        <dbReference type="ARBA" id="ARBA00022617"/>
    </source>
</evidence>
<comment type="pathway">
    <text evidence="3">Carbohydrate metabolism; tricarboxylic acid cycle.</text>
</comment>
<evidence type="ECO:0000256" key="8">
    <source>
        <dbReference type="ARBA" id="ARBA00022532"/>
    </source>
</evidence>
<organism evidence="19 20">
    <name type="scientific">Pollutimonas thiosulfatoxidans</name>
    <dbReference type="NCBI Taxonomy" id="2028345"/>
    <lineage>
        <taxon>Bacteria</taxon>
        <taxon>Pseudomonadati</taxon>
        <taxon>Pseudomonadota</taxon>
        <taxon>Betaproteobacteria</taxon>
        <taxon>Burkholderiales</taxon>
        <taxon>Alcaligenaceae</taxon>
        <taxon>Pollutimonas</taxon>
    </lineage>
</organism>
<evidence type="ECO:0000256" key="4">
    <source>
        <dbReference type="ARBA" id="ARBA00019425"/>
    </source>
</evidence>
<comment type="function">
    <text evidence="1">Membrane-anchoring subunit of succinate dehydrogenase (SDH).</text>
</comment>
<evidence type="ECO:0000256" key="7">
    <source>
        <dbReference type="ARBA" id="ARBA00022519"/>
    </source>
</evidence>
<evidence type="ECO:0000256" key="1">
    <source>
        <dbReference type="ARBA" id="ARBA00004050"/>
    </source>
</evidence>
<feature type="transmembrane region" description="Helical" evidence="18">
    <location>
        <begin position="47"/>
        <end position="69"/>
    </location>
</feature>
<evidence type="ECO:0000256" key="18">
    <source>
        <dbReference type="SAM" id="Phobius"/>
    </source>
</evidence>
<dbReference type="GO" id="GO:0020037">
    <property type="term" value="F:heme binding"/>
    <property type="evidence" value="ECO:0007669"/>
    <property type="project" value="InterPro"/>
</dbReference>
<keyword evidence="13 18" id="KW-1133">Transmembrane helix</keyword>